<comment type="function">
    <text evidence="2">Antitoxin component of a type II toxin-antitoxin (TA) system.</text>
</comment>
<evidence type="ECO:0000256" key="1">
    <source>
        <dbReference type="ARBA" id="ARBA00009981"/>
    </source>
</evidence>
<dbReference type="PANTHER" id="PTHR33713:SF6">
    <property type="entry name" value="ANTITOXIN YEFM"/>
    <property type="match status" value="1"/>
</dbReference>
<dbReference type="EMBL" id="JBHSAX010000007">
    <property type="protein sequence ID" value="MFC3961878.1"/>
    <property type="molecule type" value="Genomic_DNA"/>
</dbReference>
<keyword evidence="4" id="KW-1185">Reference proteome</keyword>
<accession>A0ABV8DPT6</accession>
<protein>
    <recommendedName>
        <fullName evidence="2">Antitoxin</fullName>
    </recommendedName>
</protein>
<dbReference type="PANTHER" id="PTHR33713">
    <property type="entry name" value="ANTITOXIN YAFN-RELATED"/>
    <property type="match status" value="1"/>
</dbReference>
<evidence type="ECO:0000313" key="3">
    <source>
        <dbReference type="EMBL" id="MFC3961878.1"/>
    </source>
</evidence>
<dbReference type="NCBIfam" id="TIGR01552">
    <property type="entry name" value="phd_fam"/>
    <property type="match status" value="1"/>
</dbReference>
<proteinExistence type="inferred from homology"/>
<dbReference type="SUPFAM" id="SSF143120">
    <property type="entry name" value="YefM-like"/>
    <property type="match status" value="1"/>
</dbReference>
<comment type="caution">
    <text evidence="3">The sequence shown here is derived from an EMBL/GenBank/DDBJ whole genome shotgun (WGS) entry which is preliminary data.</text>
</comment>
<sequence length="131" mass="14145">MPSLPISTVRQNLFGLVQQVNDDHDPLTVVTKTGENAVLVAESDWNSLLEALYVLRTHGGVQLLKSAEDAREGRTEARELLDPEASPITEPRPASAVVAALERVRAGLAGGATAEQLSALVQRELDRHETQ</sequence>
<dbReference type="InterPro" id="IPR036165">
    <property type="entry name" value="YefM-like_sf"/>
</dbReference>
<reference evidence="4" key="1">
    <citation type="journal article" date="2019" name="Int. J. Syst. Evol. Microbiol.">
        <title>The Global Catalogue of Microorganisms (GCM) 10K type strain sequencing project: providing services to taxonomists for standard genome sequencing and annotation.</title>
        <authorList>
            <consortium name="The Broad Institute Genomics Platform"/>
            <consortium name="The Broad Institute Genome Sequencing Center for Infectious Disease"/>
            <person name="Wu L."/>
            <person name="Ma J."/>
        </authorList>
    </citation>
    <scope>NUCLEOTIDE SEQUENCE [LARGE SCALE GENOMIC DNA]</scope>
    <source>
        <strain evidence="4">CGMCC 4.7330</strain>
    </source>
</reference>
<evidence type="ECO:0000256" key="2">
    <source>
        <dbReference type="RuleBase" id="RU362080"/>
    </source>
</evidence>
<dbReference type="Proteomes" id="UP001595696">
    <property type="component" value="Unassembled WGS sequence"/>
</dbReference>
<organism evidence="3 4">
    <name type="scientific">Nocardia jiangsuensis</name>
    <dbReference type="NCBI Taxonomy" id="1691563"/>
    <lineage>
        <taxon>Bacteria</taxon>
        <taxon>Bacillati</taxon>
        <taxon>Actinomycetota</taxon>
        <taxon>Actinomycetes</taxon>
        <taxon>Mycobacteriales</taxon>
        <taxon>Nocardiaceae</taxon>
        <taxon>Nocardia</taxon>
    </lineage>
</organism>
<gene>
    <name evidence="3" type="ORF">ACFO0B_07750</name>
</gene>
<dbReference type="InterPro" id="IPR006442">
    <property type="entry name" value="Antitoxin_Phd/YefM"/>
</dbReference>
<comment type="similarity">
    <text evidence="1 2">Belongs to the phD/YefM antitoxin family.</text>
</comment>
<dbReference type="InterPro" id="IPR051405">
    <property type="entry name" value="phD/YefM_antitoxin"/>
</dbReference>
<dbReference type="Gene3D" id="3.40.1620.10">
    <property type="entry name" value="YefM-like domain"/>
    <property type="match status" value="1"/>
</dbReference>
<dbReference type="Pfam" id="PF02604">
    <property type="entry name" value="PhdYeFM_antitox"/>
    <property type="match status" value="1"/>
</dbReference>
<name>A0ABV8DPT6_9NOCA</name>
<evidence type="ECO:0000313" key="4">
    <source>
        <dbReference type="Proteomes" id="UP001595696"/>
    </source>
</evidence>
<dbReference type="RefSeq" id="WP_378611635.1">
    <property type="nucleotide sequence ID" value="NZ_JBHSAX010000007.1"/>
</dbReference>